<dbReference type="InterPro" id="IPR040521">
    <property type="entry name" value="KDZ"/>
</dbReference>
<keyword evidence="2" id="KW-1185">Reference proteome</keyword>
<dbReference type="Pfam" id="PF18758">
    <property type="entry name" value="KDZ"/>
    <property type="match status" value="1"/>
</dbReference>
<accession>A0AA39NHL2</accession>
<protein>
    <submittedName>
        <fullName evidence="1">Uncharacterized protein</fullName>
    </submittedName>
</protein>
<gene>
    <name evidence="1" type="ORF">IW261DRAFT_1613327</name>
</gene>
<evidence type="ECO:0000313" key="2">
    <source>
        <dbReference type="Proteomes" id="UP001175227"/>
    </source>
</evidence>
<dbReference type="Proteomes" id="UP001175227">
    <property type="component" value="Unassembled WGS sequence"/>
</dbReference>
<reference evidence="1" key="1">
    <citation type="submission" date="2023-06" db="EMBL/GenBank/DDBJ databases">
        <authorList>
            <consortium name="Lawrence Berkeley National Laboratory"/>
            <person name="Ahrendt S."/>
            <person name="Sahu N."/>
            <person name="Indic B."/>
            <person name="Wong-Bajracharya J."/>
            <person name="Merenyi Z."/>
            <person name="Ke H.-M."/>
            <person name="Monk M."/>
            <person name="Kocsube S."/>
            <person name="Drula E."/>
            <person name="Lipzen A."/>
            <person name="Balint B."/>
            <person name="Henrissat B."/>
            <person name="Andreopoulos B."/>
            <person name="Martin F.M."/>
            <person name="Harder C.B."/>
            <person name="Rigling D."/>
            <person name="Ford K.L."/>
            <person name="Foster G.D."/>
            <person name="Pangilinan J."/>
            <person name="Papanicolaou A."/>
            <person name="Barry K."/>
            <person name="LaButti K."/>
            <person name="Viragh M."/>
            <person name="Koriabine M."/>
            <person name="Yan M."/>
            <person name="Riley R."/>
            <person name="Champramary S."/>
            <person name="Plett K.L."/>
            <person name="Tsai I.J."/>
            <person name="Slot J."/>
            <person name="Sipos G."/>
            <person name="Plett J."/>
            <person name="Nagy L.G."/>
            <person name="Grigoriev I.V."/>
        </authorList>
    </citation>
    <scope>NUCLEOTIDE SEQUENCE</scope>
    <source>
        <strain evidence="1">ICMP 16352</strain>
    </source>
</reference>
<dbReference type="EMBL" id="JAUEPR010000090">
    <property type="protein sequence ID" value="KAK0465774.1"/>
    <property type="molecule type" value="Genomic_DNA"/>
</dbReference>
<comment type="caution">
    <text evidence="1">The sequence shown here is derived from an EMBL/GenBank/DDBJ whole genome shotgun (WGS) entry which is preliminary data.</text>
</comment>
<proteinExistence type="predicted"/>
<sequence>MAPSDNFDAFIHVVREWSFIRLLKRAGIECLACPRPGVNIPEHVDPDGSNAWEDTLYVGMDANFRLERFNVSSEDKDPGLSKGLHILWTPKSTMKRPKVTREVASEQDLAASGWIYMLVRLKLKWICYLTAVRRFRWCPWIVTSYDIACQWSINLEERINIYSDVMRPKIPKKVYLVPKFHLPGHIKDCQEKYCMSFHIHVGENDGEAPECSWAISNGVAASTREMGPGHRREKLDQHFGDFNWQKNVSQGDTLLRKIKDAVPKASEHEDRFKLYSISSSE</sequence>
<evidence type="ECO:0000313" key="1">
    <source>
        <dbReference type="EMBL" id="KAK0465774.1"/>
    </source>
</evidence>
<organism evidence="1 2">
    <name type="scientific">Armillaria novae-zelandiae</name>
    <dbReference type="NCBI Taxonomy" id="153914"/>
    <lineage>
        <taxon>Eukaryota</taxon>
        <taxon>Fungi</taxon>
        <taxon>Dikarya</taxon>
        <taxon>Basidiomycota</taxon>
        <taxon>Agaricomycotina</taxon>
        <taxon>Agaricomycetes</taxon>
        <taxon>Agaricomycetidae</taxon>
        <taxon>Agaricales</taxon>
        <taxon>Marasmiineae</taxon>
        <taxon>Physalacriaceae</taxon>
        <taxon>Armillaria</taxon>
    </lineage>
</organism>
<name>A0AA39NHL2_9AGAR</name>
<dbReference type="AlphaFoldDB" id="A0AA39NHL2"/>